<dbReference type="PROSITE" id="PS51791">
    <property type="entry name" value="HSAC2"/>
    <property type="match status" value="1"/>
</dbReference>
<dbReference type="GO" id="GO:0005783">
    <property type="term" value="C:endoplasmic reticulum"/>
    <property type="evidence" value="ECO:0007669"/>
    <property type="project" value="TreeGrafter"/>
</dbReference>
<gene>
    <name evidence="4" type="ORF">EJ03DRAFT_382889</name>
</gene>
<dbReference type="PANTHER" id="PTHR45662:SF7">
    <property type="entry name" value="SACI DOMAIN PROTEIN (AFU_ORTHOLOGUE AFUA_1G15890)"/>
    <property type="match status" value="1"/>
</dbReference>
<feature type="compositionally biased region" description="Basic and acidic residues" evidence="1">
    <location>
        <begin position="850"/>
        <end position="879"/>
    </location>
</feature>
<dbReference type="GO" id="GO:0043812">
    <property type="term" value="F:phosphatidylinositol-4-phosphate phosphatase activity"/>
    <property type="evidence" value="ECO:0007669"/>
    <property type="project" value="TreeGrafter"/>
</dbReference>
<reference evidence="4" key="1">
    <citation type="journal article" date="2020" name="Stud. Mycol.">
        <title>101 Dothideomycetes genomes: a test case for predicting lifestyles and emergence of pathogens.</title>
        <authorList>
            <person name="Haridas S."/>
            <person name="Albert R."/>
            <person name="Binder M."/>
            <person name="Bloem J."/>
            <person name="Labutti K."/>
            <person name="Salamov A."/>
            <person name="Andreopoulos B."/>
            <person name="Baker S."/>
            <person name="Barry K."/>
            <person name="Bills G."/>
            <person name="Bluhm B."/>
            <person name="Cannon C."/>
            <person name="Castanera R."/>
            <person name="Culley D."/>
            <person name="Daum C."/>
            <person name="Ezra D."/>
            <person name="Gonzalez J."/>
            <person name="Henrissat B."/>
            <person name="Kuo A."/>
            <person name="Liang C."/>
            <person name="Lipzen A."/>
            <person name="Lutzoni F."/>
            <person name="Magnuson J."/>
            <person name="Mondo S."/>
            <person name="Nolan M."/>
            <person name="Ohm R."/>
            <person name="Pangilinan J."/>
            <person name="Park H.-J."/>
            <person name="Ramirez L."/>
            <person name="Alfaro M."/>
            <person name="Sun H."/>
            <person name="Tritt A."/>
            <person name="Yoshinaga Y."/>
            <person name="Zwiers L.-H."/>
            <person name="Turgeon B."/>
            <person name="Goodwin S."/>
            <person name="Spatafora J."/>
            <person name="Crous P."/>
            <person name="Grigoriev I."/>
        </authorList>
    </citation>
    <scope>NUCLEOTIDE SEQUENCE</scope>
    <source>
        <strain evidence="4">CBS 116005</strain>
    </source>
</reference>
<keyword evidence="5" id="KW-1185">Reference proteome</keyword>
<evidence type="ECO:0000259" key="3">
    <source>
        <dbReference type="PROSITE" id="PS51791"/>
    </source>
</evidence>
<dbReference type="PROSITE" id="PS50275">
    <property type="entry name" value="SAC"/>
    <property type="match status" value="1"/>
</dbReference>
<feature type="compositionally biased region" description="Low complexity" evidence="1">
    <location>
        <begin position="151"/>
        <end position="162"/>
    </location>
</feature>
<dbReference type="Pfam" id="PF12456">
    <property type="entry name" value="hSac2"/>
    <property type="match status" value="1"/>
</dbReference>
<protein>
    <recommendedName>
        <fullName evidence="6">SacI domain-containing protein</fullName>
    </recommendedName>
</protein>
<evidence type="ECO:0000256" key="1">
    <source>
        <dbReference type="SAM" id="MobiDB-lite"/>
    </source>
</evidence>
<evidence type="ECO:0000313" key="4">
    <source>
        <dbReference type="EMBL" id="KAF2769095.1"/>
    </source>
</evidence>
<evidence type="ECO:0000313" key="5">
    <source>
        <dbReference type="Proteomes" id="UP000799436"/>
    </source>
</evidence>
<dbReference type="EMBL" id="ML995837">
    <property type="protein sequence ID" value="KAF2769095.1"/>
    <property type="molecule type" value="Genomic_DNA"/>
</dbReference>
<dbReference type="InterPro" id="IPR002013">
    <property type="entry name" value="SAC_dom"/>
</dbReference>
<feature type="domain" description="HSac2" evidence="3">
    <location>
        <begin position="721"/>
        <end position="891"/>
    </location>
</feature>
<dbReference type="Pfam" id="PF02383">
    <property type="entry name" value="Syja_N"/>
    <property type="match status" value="1"/>
</dbReference>
<evidence type="ECO:0000259" key="2">
    <source>
        <dbReference type="PROSITE" id="PS50275"/>
    </source>
</evidence>
<feature type="region of interest" description="Disordered" evidence="1">
    <location>
        <begin position="844"/>
        <end position="889"/>
    </location>
</feature>
<evidence type="ECO:0008006" key="6">
    <source>
        <dbReference type="Google" id="ProtNLM"/>
    </source>
</evidence>
<proteinExistence type="predicted"/>
<dbReference type="InterPro" id="IPR022158">
    <property type="entry name" value="Inositol_phosphatase"/>
</dbReference>
<feature type="domain" description="SAC" evidence="2">
    <location>
        <begin position="283"/>
        <end position="651"/>
    </location>
</feature>
<dbReference type="OrthoDB" id="405996at2759"/>
<accession>A0A6G1L8C2</accession>
<dbReference type="Proteomes" id="UP000799436">
    <property type="component" value="Unassembled WGS sequence"/>
</dbReference>
<organism evidence="4 5">
    <name type="scientific">Teratosphaeria nubilosa</name>
    <dbReference type="NCBI Taxonomy" id="161662"/>
    <lineage>
        <taxon>Eukaryota</taxon>
        <taxon>Fungi</taxon>
        <taxon>Dikarya</taxon>
        <taxon>Ascomycota</taxon>
        <taxon>Pezizomycotina</taxon>
        <taxon>Dothideomycetes</taxon>
        <taxon>Dothideomycetidae</taxon>
        <taxon>Mycosphaerellales</taxon>
        <taxon>Teratosphaeriaceae</taxon>
        <taxon>Teratosphaeria</taxon>
    </lineage>
</organism>
<dbReference type="InterPro" id="IPR034753">
    <property type="entry name" value="hSac2"/>
</dbReference>
<feature type="region of interest" description="Disordered" evidence="1">
    <location>
        <begin position="225"/>
        <end position="245"/>
    </location>
</feature>
<name>A0A6G1L8C2_9PEZI</name>
<feature type="region of interest" description="Disordered" evidence="1">
    <location>
        <begin position="117"/>
        <end position="162"/>
    </location>
</feature>
<sequence length="983" mass="109043">MPGLAKKLLICAAVEGLFLHPVGQNSEGRSVKISYGSNMIGSAARTTNRNDESISLEAHGIVGLLNLVTRSFLITITKREQVAQVQGKAIFTISDVTLIPLESQSEAARAITAAQKNARQRVGGMAEETDDSDVGDDAEAESIDDGESKQPPEAAALEPPRAGVISKSSSFVKDVVQDKGKYGRFAECWFSKGRWKADGRKRQGMTSEENLVLTEEQKKEAAALLPDDTSQPHPSEGSDKVPGLINTVEGDDREVAKSEEGTRLPIKQKSVIESLTPRILRAARLYFTSSGFYFSYEYDLSGPLAQRGNTPSSLPLWKRFDTAFFWNRHLLGPFIDASQDAVVLPLLQGFIGQRAFSIERTEGDNKDVVADVASSLRDILAAQDKSTVAKPTDKPKQDDFLLTLISRRSVSRAGLRYLRRGVDDEGNVANYVETEQILSPQSWDPSAKTFSLVQVRGSIPLFFSQSPYSFKPLPVMFGSETTNQAAFKRHFEKVHKRYGAVQCASLVDKHGTEVSIGEAYEHHAQLLNDHGGIGDKSLGFEWFDFHGVCKGMRFDKVTVLLDALDSQLKAFGWNTTQDDRNIQQQTGVLRTNCMDCLDRTNVVQSAVGGWALQHQLQELGLKIDLQSDSKTQWFNTLWADNGDAISKQYAGTAALKGDFTRTRKRNWTGALSDFSLTLNRYYNNVFGDYFMQLTIDFFLGNVGPTAFDEFEADMMGQDYALDVRKIRQNAIETCIKIVLEDPKEDLIAGWTLSCPHEPNTLRSLPFEECVLLLTDAALYFCRFDWDAEKVGSFERVDLQDVSELWRGAYITSTLGPTHTDETKNVGFALRYKTLGQAIVRTNTRAMSNEKVAEDEQQHAGGPDKEDQKEDHSVKPEDKASATGPKQDSRLLAFKALPPKSSAAKKEGEEEVATLSEQELVKHICDETRKAMIGAVRKAKGFDHLELEKVPVVGERDVISVAEARKKTGYLESLSYGLKRAIWS</sequence>
<dbReference type="AlphaFoldDB" id="A0A6G1L8C2"/>
<dbReference type="PANTHER" id="PTHR45662">
    <property type="entry name" value="PHOSPHATIDYLINOSITIDE PHOSPHATASE SAC1"/>
    <property type="match status" value="1"/>
</dbReference>
<feature type="compositionally biased region" description="Acidic residues" evidence="1">
    <location>
        <begin position="127"/>
        <end position="145"/>
    </location>
</feature>
<dbReference type="GO" id="GO:0046856">
    <property type="term" value="P:phosphatidylinositol dephosphorylation"/>
    <property type="evidence" value="ECO:0007669"/>
    <property type="project" value="TreeGrafter"/>
</dbReference>